<name>A0ABQ3BBX4_9ACTN</name>
<comment type="caution">
    <text evidence="1">The sequence shown here is derived from an EMBL/GenBank/DDBJ whole genome shotgun (WGS) entry which is preliminary data.</text>
</comment>
<evidence type="ECO:0008006" key="3">
    <source>
        <dbReference type="Google" id="ProtNLM"/>
    </source>
</evidence>
<dbReference type="EMBL" id="BMUW01000001">
    <property type="protein sequence ID" value="GGZ31898.1"/>
    <property type="molecule type" value="Genomic_DNA"/>
</dbReference>
<evidence type="ECO:0000313" key="1">
    <source>
        <dbReference type="EMBL" id="GGZ31898.1"/>
    </source>
</evidence>
<organism evidence="1 2">
    <name type="scientific">Streptomyces rubiginosohelvolus</name>
    <dbReference type="NCBI Taxonomy" id="67362"/>
    <lineage>
        <taxon>Bacteria</taxon>
        <taxon>Bacillati</taxon>
        <taxon>Actinomycetota</taxon>
        <taxon>Actinomycetes</taxon>
        <taxon>Kitasatosporales</taxon>
        <taxon>Streptomycetaceae</taxon>
        <taxon>Streptomyces</taxon>
    </lineage>
</organism>
<dbReference type="Pfam" id="PF18144">
    <property type="entry name" value="SMODS"/>
    <property type="match status" value="1"/>
</dbReference>
<sequence>MNATLEKTFELFARSISLSQHQLDVALERAKEICQFLSQDTAVQECKITGSMARSTAIQKYSDVDIVATLNKPSPTTITPESLTSSLLNILKPTYQEAGISENTVRISFNRGPEVDVIPAIPDATNPTGGPTYKIPSADRTEWNTYAPEERNQKINRKGELLGDNFTQLIKIVKWWSKEHGQPIASYEIENIASSTFPCQIPSITRAIVEFFENAESSSTKRQSSHSALISKARIIANRALQCEQQGDTRGALNHWGILLGDQFAGVVSRNHRTG</sequence>
<keyword evidence="2" id="KW-1185">Reference proteome</keyword>
<dbReference type="Gene3D" id="3.30.460.10">
    <property type="entry name" value="Beta Polymerase, domain 2"/>
    <property type="match status" value="1"/>
</dbReference>
<reference evidence="2" key="1">
    <citation type="journal article" date="2019" name="Int. J. Syst. Evol. Microbiol.">
        <title>The Global Catalogue of Microorganisms (GCM) 10K type strain sequencing project: providing services to taxonomists for standard genome sequencing and annotation.</title>
        <authorList>
            <consortium name="The Broad Institute Genomics Platform"/>
            <consortium name="The Broad Institute Genome Sequencing Center for Infectious Disease"/>
            <person name="Wu L."/>
            <person name="Ma J."/>
        </authorList>
    </citation>
    <scope>NUCLEOTIDE SEQUENCE [LARGE SCALE GENOMIC DNA]</scope>
    <source>
        <strain evidence="2">JCM 4602</strain>
    </source>
</reference>
<protein>
    <recommendedName>
        <fullName evidence="3">Nucleotidyltransferase</fullName>
    </recommendedName>
</protein>
<gene>
    <name evidence="1" type="ORF">GCM10010328_00870</name>
</gene>
<accession>A0ABQ3BBX4</accession>
<dbReference type="SUPFAM" id="SSF81301">
    <property type="entry name" value="Nucleotidyltransferase"/>
    <property type="match status" value="1"/>
</dbReference>
<evidence type="ECO:0000313" key="2">
    <source>
        <dbReference type="Proteomes" id="UP000624183"/>
    </source>
</evidence>
<proteinExistence type="predicted"/>
<dbReference type="InterPro" id="IPR043519">
    <property type="entry name" value="NT_sf"/>
</dbReference>
<dbReference type="Proteomes" id="UP000624183">
    <property type="component" value="Unassembled WGS sequence"/>
</dbReference>